<keyword evidence="1" id="KW-0723">Serine/threonine-protein kinase</keyword>
<dbReference type="Proteomes" id="UP000549343">
    <property type="component" value="Unassembled WGS sequence"/>
</dbReference>
<gene>
    <name evidence="4" type="ORF">F4557_000307</name>
    <name evidence="3" type="ORF">GCM10009546_02870</name>
</gene>
<reference evidence="3" key="1">
    <citation type="journal article" date="2014" name="Int. J. Syst. Evol. Microbiol.">
        <title>Complete genome of a new Firmicutes species belonging to the dominant human colonic microbiota ('Ruminococcus bicirculans') reveals two chromosomes and a selective capacity to utilize plant glucans.</title>
        <authorList>
            <consortium name="NISC Comparative Sequencing Program"/>
            <person name="Wegmann U."/>
            <person name="Louis P."/>
            <person name="Goesmann A."/>
            <person name="Henrissat B."/>
            <person name="Duncan S.H."/>
            <person name="Flint H.J."/>
        </authorList>
    </citation>
    <scope>NUCLEOTIDE SEQUENCE</scope>
    <source>
        <strain evidence="3">JCM 10667</strain>
    </source>
</reference>
<accession>A0A7W7MVK0</accession>
<evidence type="ECO:0000313" key="5">
    <source>
        <dbReference type="Proteomes" id="UP000549343"/>
    </source>
</evidence>
<reference evidence="3" key="4">
    <citation type="submission" date="2023-12" db="EMBL/GenBank/DDBJ databases">
        <authorList>
            <person name="Sun Q."/>
            <person name="Inoue M."/>
        </authorList>
    </citation>
    <scope>NUCLEOTIDE SEQUENCE</scope>
    <source>
        <strain evidence="3">JCM 10667</strain>
    </source>
</reference>
<dbReference type="EMBL" id="JACHMV010000001">
    <property type="protein sequence ID" value="MBB4771889.1"/>
    <property type="molecule type" value="Genomic_DNA"/>
</dbReference>
<dbReference type="GO" id="GO:0004674">
    <property type="term" value="F:protein serine/threonine kinase activity"/>
    <property type="evidence" value="ECO:0007669"/>
    <property type="project" value="UniProtKB-KW"/>
</dbReference>
<dbReference type="InterPro" id="IPR036890">
    <property type="entry name" value="HATPase_C_sf"/>
</dbReference>
<evidence type="ECO:0000313" key="4">
    <source>
        <dbReference type="EMBL" id="MBB4771889.1"/>
    </source>
</evidence>
<dbReference type="EMBL" id="BAAAHD010000001">
    <property type="protein sequence ID" value="GAA0544244.1"/>
    <property type="molecule type" value="Genomic_DNA"/>
</dbReference>
<evidence type="ECO:0000256" key="1">
    <source>
        <dbReference type="ARBA" id="ARBA00022527"/>
    </source>
</evidence>
<dbReference type="Pfam" id="PF13581">
    <property type="entry name" value="HATPase_c_2"/>
    <property type="match status" value="1"/>
</dbReference>
<dbReference type="Proteomes" id="UP001501427">
    <property type="component" value="Unassembled WGS sequence"/>
</dbReference>
<sequence>MFTGKATDIPPGGSCAFQLPRDPSCASQARSLVAATMRDLNFPIDSIEDAKLAVSELATNAHTHATSMSRPELWVWARTRPAPELVVSVFDTHRGIWPVSGDADLFDEHGKGLSIVAALSSEMGTHHTRSRLTTSRGKCVWFTLPLPTGWPTATHVITPAMAASRLSEVLRARGIPATCRGDDSGAPVISVGALNIWMEANVFSWRTSRGHVSQPLIDLQEAAERIVNCHETAGVSASPA</sequence>
<evidence type="ECO:0000313" key="6">
    <source>
        <dbReference type="Proteomes" id="UP001501427"/>
    </source>
</evidence>
<evidence type="ECO:0000259" key="2">
    <source>
        <dbReference type="Pfam" id="PF13581"/>
    </source>
</evidence>
<dbReference type="InterPro" id="IPR050267">
    <property type="entry name" value="Anti-sigma-factor_SerPK"/>
</dbReference>
<dbReference type="Gene3D" id="3.30.565.10">
    <property type="entry name" value="Histidine kinase-like ATPase, C-terminal domain"/>
    <property type="match status" value="1"/>
</dbReference>
<proteinExistence type="predicted"/>
<reference evidence="6" key="2">
    <citation type="journal article" date="2019" name="Int. J. Syst. Evol. Microbiol.">
        <title>The Global Catalogue of Microorganisms (GCM) 10K type strain sequencing project: providing services to taxonomists for standard genome sequencing and annotation.</title>
        <authorList>
            <consortium name="The Broad Institute Genomics Platform"/>
            <consortium name="The Broad Institute Genome Sequencing Center for Infectious Disease"/>
            <person name="Wu L."/>
            <person name="Ma J."/>
        </authorList>
    </citation>
    <scope>NUCLEOTIDE SEQUENCE [LARGE SCALE GENOMIC DNA]</scope>
    <source>
        <strain evidence="6">JCM 10667</strain>
    </source>
</reference>
<protein>
    <recommendedName>
        <fullName evidence="2">Histidine kinase/HSP90-like ATPase domain-containing protein</fullName>
    </recommendedName>
</protein>
<dbReference type="AlphaFoldDB" id="A0A7W7MVK0"/>
<dbReference type="PANTHER" id="PTHR35526">
    <property type="entry name" value="ANTI-SIGMA-F FACTOR RSBW-RELATED"/>
    <property type="match status" value="1"/>
</dbReference>
<dbReference type="InterPro" id="IPR003594">
    <property type="entry name" value="HATPase_dom"/>
</dbReference>
<dbReference type="SUPFAM" id="SSF55874">
    <property type="entry name" value="ATPase domain of HSP90 chaperone/DNA topoisomerase II/histidine kinase"/>
    <property type="match status" value="1"/>
</dbReference>
<comment type="caution">
    <text evidence="4">The sequence shown here is derived from an EMBL/GenBank/DDBJ whole genome shotgun (WGS) entry which is preliminary data.</text>
</comment>
<evidence type="ECO:0000313" key="3">
    <source>
        <dbReference type="EMBL" id="GAA0544244.1"/>
    </source>
</evidence>
<reference evidence="4 5" key="3">
    <citation type="submission" date="2020-08" db="EMBL/GenBank/DDBJ databases">
        <title>Sequencing the genomes of 1000 actinobacteria strains.</title>
        <authorList>
            <person name="Klenk H.-P."/>
        </authorList>
    </citation>
    <scope>NUCLEOTIDE SEQUENCE [LARGE SCALE GENOMIC DNA]</scope>
    <source>
        <strain evidence="4 5">DSM 44772</strain>
    </source>
</reference>
<feature type="domain" description="Histidine kinase/HSP90-like ATPase" evidence="2">
    <location>
        <begin position="20"/>
        <end position="143"/>
    </location>
</feature>
<keyword evidence="6" id="KW-1185">Reference proteome</keyword>
<keyword evidence="1" id="KW-0808">Transferase</keyword>
<name>A0A7W7MVK0_9ACTN</name>
<organism evidence="4 5">
    <name type="scientific">Actinomadura livida</name>
    <dbReference type="NCBI Taxonomy" id="79909"/>
    <lineage>
        <taxon>Bacteria</taxon>
        <taxon>Bacillati</taxon>
        <taxon>Actinomycetota</taxon>
        <taxon>Actinomycetes</taxon>
        <taxon>Streptosporangiales</taxon>
        <taxon>Thermomonosporaceae</taxon>
        <taxon>Actinomadura</taxon>
    </lineage>
</organism>
<dbReference type="PANTHER" id="PTHR35526:SF3">
    <property type="entry name" value="ANTI-SIGMA-F FACTOR RSBW"/>
    <property type="match status" value="1"/>
</dbReference>
<dbReference type="RefSeq" id="WP_184878781.1">
    <property type="nucleotide sequence ID" value="NZ_BAAAHD010000001.1"/>
</dbReference>
<dbReference type="CDD" id="cd16936">
    <property type="entry name" value="HATPase_RsbW-like"/>
    <property type="match status" value="1"/>
</dbReference>
<keyword evidence="1" id="KW-0418">Kinase</keyword>